<feature type="signal peptide" evidence="2">
    <location>
        <begin position="1"/>
        <end position="33"/>
    </location>
</feature>
<evidence type="ECO:0000256" key="2">
    <source>
        <dbReference type="SAM" id="SignalP"/>
    </source>
</evidence>
<organism evidence="3">
    <name type="scientific">Rhipicephalus zambeziensis</name>
    <dbReference type="NCBI Taxonomy" id="60191"/>
    <lineage>
        <taxon>Eukaryota</taxon>
        <taxon>Metazoa</taxon>
        <taxon>Ecdysozoa</taxon>
        <taxon>Arthropoda</taxon>
        <taxon>Chelicerata</taxon>
        <taxon>Arachnida</taxon>
        <taxon>Acari</taxon>
        <taxon>Parasitiformes</taxon>
        <taxon>Ixodida</taxon>
        <taxon>Ixodoidea</taxon>
        <taxon>Ixodidae</taxon>
        <taxon>Rhipicephalinae</taxon>
        <taxon>Rhipicephalus</taxon>
        <taxon>Rhipicephalus</taxon>
    </lineage>
</organism>
<dbReference type="EMBL" id="GFPF01003067">
    <property type="protein sequence ID" value="MAA14213.1"/>
    <property type="molecule type" value="Transcribed_RNA"/>
</dbReference>
<name>A0A224YJ30_9ACAR</name>
<accession>A0A224YJ30</accession>
<proteinExistence type="predicted"/>
<feature type="chain" id="PRO_5012330098" description="Secreted protein" evidence="2">
    <location>
        <begin position="34"/>
        <end position="127"/>
    </location>
</feature>
<evidence type="ECO:0000313" key="3">
    <source>
        <dbReference type="EMBL" id="MAA14213.1"/>
    </source>
</evidence>
<sequence>MTMCYTSNVLAVMVVVVVIVLTIENHGPQSVLAVPFPGCCPSRPRFKRGVSSVPKYRPHPPKPNNTHRHHGGSHHHQYQQQHGGFSTNFTHTGGYRHERRQSQPLSHGTVRRPGSPGITARVKETTV</sequence>
<dbReference type="AlphaFoldDB" id="A0A224YJ30"/>
<evidence type="ECO:0008006" key="4">
    <source>
        <dbReference type="Google" id="ProtNLM"/>
    </source>
</evidence>
<protein>
    <recommendedName>
        <fullName evidence="4">Secreted protein</fullName>
    </recommendedName>
</protein>
<evidence type="ECO:0000256" key="1">
    <source>
        <dbReference type="SAM" id="MobiDB-lite"/>
    </source>
</evidence>
<keyword evidence="2" id="KW-0732">Signal</keyword>
<feature type="compositionally biased region" description="Basic residues" evidence="1">
    <location>
        <begin position="56"/>
        <end position="77"/>
    </location>
</feature>
<feature type="region of interest" description="Disordered" evidence="1">
    <location>
        <begin position="48"/>
        <end position="127"/>
    </location>
</feature>
<reference evidence="3" key="1">
    <citation type="journal article" date="2017" name="Parasit. Vectors">
        <title>Sialotranscriptomics of Rhipicephalus zambeziensis reveals intricate expression profiles of secretory proteins and suggests tight temporal transcriptional regulation during blood-feeding.</title>
        <authorList>
            <person name="de Castro M.H."/>
            <person name="de Klerk D."/>
            <person name="Pienaar R."/>
            <person name="Rees D.J.G."/>
            <person name="Mans B.J."/>
        </authorList>
    </citation>
    <scope>NUCLEOTIDE SEQUENCE</scope>
    <source>
        <tissue evidence="3">Salivary glands</tissue>
    </source>
</reference>